<keyword evidence="7 9" id="KW-0472">Membrane</keyword>
<dbReference type="PANTHER" id="PTHR43520">
    <property type="entry name" value="ATP7, ISOFORM B"/>
    <property type="match status" value="1"/>
</dbReference>
<proteinExistence type="predicted"/>
<feature type="region of interest" description="Disordered" evidence="8">
    <location>
        <begin position="146"/>
        <end position="171"/>
    </location>
</feature>
<dbReference type="InterPro" id="IPR036412">
    <property type="entry name" value="HAD-like_sf"/>
</dbReference>
<evidence type="ECO:0000256" key="9">
    <source>
        <dbReference type="SAM" id="Phobius"/>
    </source>
</evidence>
<dbReference type="PRINTS" id="PR00120">
    <property type="entry name" value="HATPASE"/>
</dbReference>
<dbReference type="GO" id="GO:0043682">
    <property type="term" value="F:P-type divalent copper transporter activity"/>
    <property type="evidence" value="ECO:0007669"/>
    <property type="project" value="TreeGrafter"/>
</dbReference>
<evidence type="ECO:0000256" key="4">
    <source>
        <dbReference type="ARBA" id="ARBA00022840"/>
    </source>
</evidence>
<name>A0A1H8WLK9_9EURY</name>
<evidence type="ECO:0000256" key="2">
    <source>
        <dbReference type="ARBA" id="ARBA00022692"/>
    </source>
</evidence>
<feature type="compositionally biased region" description="Low complexity" evidence="8">
    <location>
        <begin position="149"/>
        <end position="159"/>
    </location>
</feature>
<evidence type="ECO:0000313" key="10">
    <source>
        <dbReference type="EMBL" id="SEP28541.1"/>
    </source>
</evidence>
<gene>
    <name evidence="10" type="ORF">SAMN04487948_13331</name>
</gene>
<dbReference type="InterPro" id="IPR027256">
    <property type="entry name" value="P-typ_ATPase_IB"/>
</dbReference>
<feature type="transmembrane region" description="Helical" evidence="9">
    <location>
        <begin position="373"/>
        <end position="393"/>
    </location>
</feature>
<feature type="transmembrane region" description="Helical" evidence="9">
    <location>
        <begin position="18"/>
        <end position="40"/>
    </location>
</feature>
<dbReference type="RefSeq" id="WP_139246800.1">
    <property type="nucleotide sequence ID" value="NZ_FODV01000033.1"/>
</dbReference>
<evidence type="ECO:0000256" key="1">
    <source>
        <dbReference type="ARBA" id="ARBA00004141"/>
    </source>
</evidence>
<feature type="non-terminal residue" evidence="10">
    <location>
        <position position="1"/>
    </location>
</feature>
<dbReference type="PROSITE" id="PS00154">
    <property type="entry name" value="ATPASE_E1_E2"/>
    <property type="match status" value="1"/>
</dbReference>
<dbReference type="InterPro" id="IPR023299">
    <property type="entry name" value="ATPase_P-typ_cyto_dom_N"/>
</dbReference>
<dbReference type="GO" id="GO:0016887">
    <property type="term" value="F:ATP hydrolysis activity"/>
    <property type="evidence" value="ECO:0007669"/>
    <property type="project" value="InterPro"/>
</dbReference>
<dbReference type="SFLD" id="SFLDS00003">
    <property type="entry name" value="Haloacid_Dehalogenase"/>
    <property type="match status" value="1"/>
</dbReference>
<keyword evidence="11" id="KW-1185">Reference proteome</keyword>
<dbReference type="GO" id="GO:0016020">
    <property type="term" value="C:membrane"/>
    <property type="evidence" value="ECO:0007669"/>
    <property type="project" value="UniProtKB-SubCell"/>
</dbReference>
<dbReference type="InterPro" id="IPR018303">
    <property type="entry name" value="ATPase_P-typ_P_site"/>
</dbReference>
<evidence type="ECO:0000256" key="6">
    <source>
        <dbReference type="ARBA" id="ARBA00022989"/>
    </source>
</evidence>
<evidence type="ECO:0000313" key="11">
    <source>
        <dbReference type="Proteomes" id="UP000199126"/>
    </source>
</evidence>
<dbReference type="SFLD" id="SFLDG00002">
    <property type="entry name" value="C1.7:_P-type_atpase_like"/>
    <property type="match status" value="1"/>
</dbReference>
<accession>A0A1H8WLK9</accession>
<dbReference type="InterPro" id="IPR023214">
    <property type="entry name" value="HAD_sf"/>
</dbReference>
<dbReference type="AlphaFoldDB" id="A0A1H8WLK9"/>
<dbReference type="Pfam" id="PF00702">
    <property type="entry name" value="Hydrolase"/>
    <property type="match status" value="1"/>
</dbReference>
<keyword evidence="4" id="KW-0067">ATP-binding</keyword>
<dbReference type="NCBIfam" id="TIGR01525">
    <property type="entry name" value="ATPase-IB_hvy"/>
    <property type="match status" value="1"/>
</dbReference>
<keyword evidence="6 9" id="KW-1133">Transmembrane helix</keyword>
<evidence type="ECO:0000256" key="7">
    <source>
        <dbReference type="ARBA" id="ARBA00023136"/>
    </source>
</evidence>
<dbReference type="PANTHER" id="PTHR43520:SF8">
    <property type="entry name" value="P-TYPE CU(+) TRANSPORTER"/>
    <property type="match status" value="1"/>
</dbReference>
<sequence length="403" mass="42688">AVAWVVATGFNITVLERVVTVLVIACPHALGLAVPLVVAINTSTAAQNGMLIRDRIAMEEARNLDTVMFDKTGTLTKGEQGVVGIQTAADWDEERALEIAAGVEGDSEHMIARAIRNAAEERDIQRVQVSNFENLRGLGVRATVDLEPRSGSGRASGESSDPRGGETVHLGGPNLIEKLGISRSNDIAAFAEEAGSNAETVIYLIHDESEVVAAFALADVVREESRQAIEALHAMDIEVAMLTGDSEDVARAVSEELGIDQYFAEVLPEEKDTKVEQLQSEGKFVAMVGDGVNDAPALTRADVGIAIGSGTDVAIESGDIILVDNNPLDVVRLIRLSKASYRKMQENLVWATGYNVFALPLAAGILAPIGILLSPAIGAVFMSLSTIIVAINARRLGGIDLTT</sequence>
<dbReference type="SUPFAM" id="SSF56784">
    <property type="entry name" value="HAD-like"/>
    <property type="match status" value="1"/>
</dbReference>
<comment type="subcellular location">
    <subcellularLocation>
        <location evidence="1">Membrane</location>
        <topology evidence="1">Multi-pass membrane protein</topology>
    </subcellularLocation>
</comment>
<dbReference type="NCBIfam" id="TIGR01494">
    <property type="entry name" value="ATPase_P-type"/>
    <property type="match status" value="1"/>
</dbReference>
<organism evidence="10 11">
    <name type="scientific">Halogranum amylolyticum</name>
    <dbReference type="NCBI Taxonomy" id="660520"/>
    <lineage>
        <taxon>Archaea</taxon>
        <taxon>Methanobacteriati</taxon>
        <taxon>Methanobacteriota</taxon>
        <taxon>Stenosarchaea group</taxon>
        <taxon>Halobacteria</taxon>
        <taxon>Halobacteriales</taxon>
        <taxon>Haloferacaceae</taxon>
    </lineage>
</organism>
<dbReference type="SFLD" id="SFLDF00027">
    <property type="entry name" value="p-type_atpase"/>
    <property type="match status" value="1"/>
</dbReference>
<dbReference type="OrthoDB" id="8588at2157"/>
<dbReference type="InterPro" id="IPR001757">
    <property type="entry name" value="P_typ_ATPase"/>
</dbReference>
<dbReference type="PRINTS" id="PR00119">
    <property type="entry name" value="CATATPASE"/>
</dbReference>
<dbReference type="EMBL" id="FODV01000033">
    <property type="protein sequence ID" value="SEP28541.1"/>
    <property type="molecule type" value="Genomic_DNA"/>
</dbReference>
<protein>
    <submittedName>
        <fullName evidence="10">ATPase, P-type (Transporting), HAD superfamily, subfamily IC/heavy metal translocating P-type ATPase</fullName>
    </submittedName>
</protein>
<feature type="transmembrane region" description="Helical" evidence="9">
    <location>
        <begin position="348"/>
        <end position="367"/>
    </location>
</feature>
<dbReference type="SUPFAM" id="SSF81660">
    <property type="entry name" value="Metal cation-transporting ATPase, ATP-binding domain N"/>
    <property type="match status" value="1"/>
</dbReference>
<dbReference type="GO" id="GO:0055070">
    <property type="term" value="P:copper ion homeostasis"/>
    <property type="evidence" value="ECO:0007669"/>
    <property type="project" value="TreeGrafter"/>
</dbReference>
<evidence type="ECO:0000256" key="3">
    <source>
        <dbReference type="ARBA" id="ARBA00022741"/>
    </source>
</evidence>
<dbReference type="Proteomes" id="UP000199126">
    <property type="component" value="Unassembled WGS sequence"/>
</dbReference>
<dbReference type="GO" id="GO:0005524">
    <property type="term" value="F:ATP binding"/>
    <property type="evidence" value="ECO:0007669"/>
    <property type="project" value="UniProtKB-KW"/>
</dbReference>
<reference evidence="11" key="1">
    <citation type="submission" date="2016-10" db="EMBL/GenBank/DDBJ databases">
        <authorList>
            <person name="Varghese N."/>
            <person name="Submissions S."/>
        </authorList>
    </citation>
    <scope>NUCLEOTIDE SEQUENCE [LARGE SCALE GENOMIC DNA]</scope>
    <source>
        <strain evidence="11">CGMCC 1.10121</strain>
    </source>
</reference>
<dbReference type="InterPro" id="IPR044492">
    <property type="entry name" value="P_typ_ATPase_HD_dom"/>
</dbReference>
<dbReference type="Gene3D" id="3.40.50.1000">
    <property type="entry name" value="HAD superfamily/HAD-like"/>
    <property type="match status" value="1"/>
</dbReference>
<evidence type="ECO:0000256" key="8">
    <source>
        <dbReference type="SAM" id="MobiDB-lite"/>
    </source>
</evidence>
<evidence type="ECO:0000256" key="5">
    <source>
        <dbReference type="ARBA" id="ARBA00022967"/>
    </source>
</evidence>
<dbReference type="GO" id="GO:0005507">
    <property type="term" value="F:copper ion binding"/>
    <property type="evidence" value="ECO:0007669"/>
    <property type="project" value="TreeGrafter"/>
</dbReference>
<dbReference type="Gene3D" id="3.40.1110.10">
    <property type="entry name" value="Calcium-transporting ATPase, cytoplasmic domain N"/>
    <property type="match status" value="1"/>
</dbReference>
<keyword evidence="5" id="KW-1278">Translocase</keyword>
<keyword evidence="2 9" id="KW-0812">Transmembrane</keyword>
<keyword evidence="3" id="KW-0547">Nucleotide-binding</keyword>